<evidence type="ECO:0000256" key="3">
    <source>
        <dbReference type="ARBA" id="ARBA00023136"/>
    </source>
</evidence>
<evidence type="ECO:0000256" key="1">
    <source>
        <dbReference type="ARBA" id="ARBA00004370"/>
    </source>
</evidence>
<evidence type="ECO:0000313" key="8">
    <source>
        <dbReference type="Proteomes" id="UP001243420"/>
    </source>
</evidence>
<evidence type="ECO:0000256" key="2">
    <source>
        <dbReference type="ARBA" id="ARBA00022452"/>
    </source>
</evidence>
<evidence type="ECO:0000259" key="5">
    <source>
        <dbReference type="Pfam" id="PF01103"/>
    </source>
</evidence>
<dbReference type="Proteomes" id="UP001243420">
    <property type="component" value="Chromosome"/>
</dbReference>
<dbReference type="Pfam" id="PF07244">
    <property type="entry name" value="POTRA"/>
    <property type="match status" value="1"/>
</dbReference>
<dbReference type="RefSeq" id="WP_279964292.1">
    <property type="nucleotide sequence ID" value="NZ_CP122537.1"/>
</dbReference>
<dbReference type="InterPro" id="IPR010827">
    <property type="entry name" value="BamA/TamA_POTRA"/>
</dbReference>
<comment type="subcellular location">
    <subcellularLocation>
        <location evidence="1">Membrane</location>
    </subcellularLocation>
</comment>
<dbReference type="InterPro" id="IPR039910">
    <property type="entry name" value="D15-like"/>
</dbReference>
<reference evidence="7 8" key="1">
    <citation type="submission" date="2023-04" db="EMBL/GenBank/DDBJ databases">
        <title>Jannaschia ovalis sp. nov., a marine bacterium isolated from sea tidal flat.</title>
        <authorList>
            <person name="Kwon D.Y."/>
            <person name="Kim J.-J."/>
        </authorList>
    </citation>
    <scope>NUCLEOTIDE SEQUENCE [LARGE SCALE GENOMIC DNA]</scope>
    <source>
        <strain evidence="7 8">GRR-S6-38</strain>
    </source>
</reference>
<feature type="domain" description="POTRA" evidence="6">
    <location>
        <begin position="199"/>
        <end position="271"/>
    </location>
</feature>
<dbReference type="PANTHER" id="PTHR12815">
    <property type="entry name" value="SORTING AND ASSEMBLY MACHINERY SAMM50 PROTEIN FAMILY MEMBER"/>
    <property type="match status" value="1"/>
</dbReference>
<dbReference type="Pfam" id="PF01103">
    <property type="entry name" value="Omp85"/>
    <property type="match status" value="1"/>
</dbReference>
<dbReference type="Gene3D" id="2.40.160.50">
    <property type="entry name" value="membrane protein fhac: a member of the omp85/tpsb transporter family"/>
    <property type="match status" value="1"/>
</dbReference>
<evidence type="ECO:0000313" key="7">
    <source>
        <dbReference type="EMBL" id="WGH77700.1"/>
    </source>
</evidence>
<feature type="domain" description="Bacterial surface antigen (D15)" evidence="5">
    <location>
        <begin position="298"/>
        <end position="595"/>
    </location>
</feature>
<accession>A0ABY8LBP5</accession>
<evidence type="ECO:0000256" key="4">
    <source>
        <dbReference type="SAM" id="SignalP"/>
    </source>
</evidence>
<keyword evidence="3" id="KW-0472">Membrane</keyword>
<keyword evidence="4" id="KW-0732">Signal</keyword>
<gene>
    <name evidence="7" type="ORF">P8627_11720</name>
</gene>
<proteinExistence type="predicted"/>
<feature type="signal peptide" evidence="4">
    <location>
        <begin position="1"/>
        <end position="23"/>
    </location>
</feature>
<feature type="chain" id="PRO_5047273878" evidence="4">
    <location>
        <begin position="24"/>
        <end position="595"/>
    </location>
</feature>
<sequence>MKSIQIITAALAIWLIVSFGAQAATLRFALPEDEDLADSLQAASLLAETVTDPEARRLDIVAAAQADYRRLLAVMFENGYFGPVISIQIDGTEAAALPVVSGNGAVESVTVTVQPGPRFLFRRAEIAPVPPGTAIPEGFAAGRPAGTDILRETTAAGIGAWRARGHAKAELAAQEIVAIHPENRLDAVLTLAPGPRLRYGPVVVAGAERVRETRISRIADLREGRVFDPEEIDDAAQRLQRTGAFNSVAIVEAEAIGPGDTLPLTIQVAERLPRRFGVGAELSSIDGLSLSAFWLHRNLTGNADSFRVEGDIEGIGGGTGGEDYILSFAYNRPATFNAETDLYANAFIESLDQPNFTAERAGVEVGARRIVSDEFSYSYGVAYERSRVTDAFGERNFSILSLPLEAEYDRRDQDLDPTNGYYIEASVEPFNGFETAGAGLRFLGDFRGYQGFGGERRTVIAARLQLGTVVGPAIDEVPSTDLFFSGGGGTVRGQEFQSLGVTLPSGQIVGGKSFAGFSAELRQSVTDTIGVVGFYDVGMVSANSDWSDGETHSGAGIGLRYDTGIGPIRLDLGFPVSGPDDQTGFAIYIGIGQAF</sequence>
<dbReference type="Gene3D" id="3.10.20.310">
    <property type="entry name" value="membrane protein fhac"/>
    <property type="match status" value="1"/>
</dbReference>
<dbReference type="EMBL" id="CP122537">
    <property type="protein sequence ID" value="WGH77700.1"/>
    <property type="molecule type" value="Genomic_DNA"/>
</dbReference>
<protein>
    <submittedName>
        <fullName evidence="7">Autotransporter assembly complex protein TamA</fullName>
    </submittedName>
</protein>
<evidence type="ECO:0000259" key="6">
    <source>
        <dbReference type="Pfam" id="PF07244"/>
    </source>
</evidence>
<dbReference type="InterPro" id="IPR000184">
    <property type="entry name" value="Bac_surfAg_D15"/>
</dbReference>
<keyword evidence="2" id="KW-1134">Transmembrane beta strand</keyword>
<organism evidence="7 8">
    <name type="scientific">Jannaschia ovalis</name>
    <dbReference type="NCBI Taxonomy" id="3038773"/>
    <lineage>
        <taxon>Bacteria</taxon>
        <taxon>Pseudomonadati</taxon>
        <taxon>Pseudomonadota</taxon>
        <taxon>Alphaproteobacteria</taxon>
        <taxon>Rhodobacterales</taxon>
        <taxon>Roseobacteraceae</taxon>
        <taxon>Jannaschia</taxon>
    </lineage>
</organism>
<keyword evidence="2" id="KW-0812">Transmembrane</keyword>
<name>A0ABY8LBP5_9RHOB</name>
<dbReference type="PANTHER" id="PTHR12815:SF42">
    <property type="entry name" value="BACTERIAL SURFACE ANTIGEN (D15) DOMAIN-CONTAINING PROTEIN"/>
    <property type="match status" value="1"/>
</dbReference>
<keyword evidence="8" id="KW-1185">Reference proteome</keyword>